<keyword evidence="3" id="KW-1185">Reference proteome</keyword>
<dbReference type="Pfam" id="PF12172">
    <property type="entry name" value="zf-ChsH2"/>
    <property type="match status" value="1"/>
</dbReference>
<dbReference type="KEGG" id="mcn:Mcup_1179"/>
<evidence type="ECO:0000259" key="1">
    <source>
        <dbReference type="Pfam" id="PF12172"/>
    </source>
</evidence>
<dbReference type="STRING" id="1006006.Mcup_1179"/>
<name>F4G386_METCR</name>
<dbReference type="EMBL" id="CP002656">
    <property type="protein sequence ID" value="AEB95284.1"/>
    <property type="molecule type" value="Genomic_DNA"/>
</dbReference>
<organism evidence="2 3">
    <name type="scientific">Metallosphaera cuprina (strain Ar-4)</name>
    <dbReference type="NCBI Taxonomy" id="1006006"/>
    <lineage>
        <taxon>Archaea</taxon>
        <taxon>Thermoproteota</taxon>
        <taxon>Thermoprotei</taxon>
        <taxon>Sulfolobales</taxon>
        <taxon>Sulfolobaceae</taxon>
        <taxon>Metallosphaera</taxon>
    </lineage>
</organism>
<dbReference type="SUPFAM" id="SSF50249">
    <property type="entry name" value="Nucleic acid-binding proteins"/>
    <property type="match status" value="1"/>
</dbReference>
<evidence type="ECO:0000313" key="3">
    <source>
        <dbReference type="Proteomes" id="UP000007812"/>
    </source>
</evidence>
<dbReference type="InterPro" id="IPR052513">
    <property type="entry name" value="Thioester_dehydratase-like"/>
</dbReference>
<dbReference type="GeneID" id="10493370"/>
<dbReference type="AlphaFoldDB" id="F4G386"/>
<protein>
    <recommendedName>
        <fullName evidence="1">ChsH2 rubredoxin-like zinc ribbon domain-containing protein</fullName>
    </recommendedName>
</protein>
<sequence length="100" mass="11450">MESFREGKVPYLHCLNCKRNFFYPRDRCPNCHSSSLEVRVSSGKGKVFSVTEFQGKVYAIIEMEEGFRLYANVLDKVEIGEEVIAVKGDGRPNFKRVSKP</sequence>
<feature type="domain" description="ChsH2 rubredoxin-like zinc ribbon" evidence="1">
    <location>
        <begin position="5"/>
        <end position="37"/>
    </location>
</feature>
<dbReference type="PATRIC" id="fig|1006006.8.peg.1175"/>
<dbReference type="PANTHER" id="PTHR34075">
    <property type="entry name" value="BLR3430 PROTEIN"/>
    <property type="match status" value="1"/>
</dbReference>
<dbReference type="RefSeq" id="WP_013737782.1">
    <property type="nucleotide sequence ID" value="NC_015435.1"/>
</dbReference>
<reference evidence="2 3" key="1">
    <citation type="journal article" date="2011" name="J. Bacteriol.">
        <title>Complete genome sequence of Metallosphaera cuprina, a metal sulfide-oxidizing archaeon from a hot spring.</title>
        <authorList>
            <person name="Liu L.J."/>
            <person name="You X.Y."/>
            <person name="Zheng H."/>
            <person name="Wang S."/>
            <person name="Jiang C.Y."/>
            <person name="Liu S.J."/>
        </authorList>
    </citation>
    <scope>NUCLEOTIDE SEQUENCE [LARGE SCALE GENOMIC DNA]</scope>
    <source>
        <strain evidence="2 3">Ar-4</strain>
    </source>
</reference>
<dbReference type="InterPro" id="IPR012340">
    <property type="entry name" value="NA-bd_OB-fold"/>
</dbReference>
<dbReference type="Proteomes" id="UP000007812">
    <property type="component" value="Chromosome"/>
</dbReference>
<evidence type="ECO:0000313" key="2">
    <source>
        <dbReference type="EMBL" id="AEB95284.1"/>
    </source>
</evidence>
<dbReference type="Gene3D" id="6.10.30.10">
    <property type="match status" value="1"/>
</dbReference>
<dbReference type="HOGENOM" id="CLU_119412_1_2_2"/>
<dbReference type="eggNOG" id="arCOG01289">
    <property type="taxonomic scope" value="Archaea"/>
</dbReference>
<dbReference type="PANTHER" id="PTHR34075:SF5">
    <property type="entry name" value="BLR3430 PROTEIN"/>
    <property type="match status" value="1"/>
</dbReference>
<dbReference type="InterPro" id="IPR022002">
    <property type="entry name" value="ChsH2_Znr"/>
</dbReference>
<dbReference type="OrthoDB" id="9573at2157"/>
<gene>
    <name evidence="2" type="ordered locus">Mcup_1179</name>
</gene>
<accession>F4G386</accession>
<proteinExistence type="predicted"/>